<accession>A0A2K3M931</accession>
<dbReference type="EMBL" id="ASHM01053480">
    <property type="protein sequence ID" value="PNX87288.1"/>
    <property type="molecule type" value="Genomic_DNA"/>
</dbReference>
<evidence type="ECO:0000256" key="2">
    <source>
        <dbReference type="SAM" id="MobiDB-lite"/>
    </source>
</evidence>
<feature type="coiled-coil region" evidence="1">
    <location>
        <begin position="28"/>
        <end position="62"/>
    </location>
</feature>
<proteinExistence type="predicted"/>
<dbReference type="PANTHER" id="PTHR47232:SF1">
    <property type="entry name" value="TRANSDUCIN FAMILY PROTEIN _ WD-40 REPEAT FAMILY PROTEIN"/>
    <property type="match status" value="1"/>
</dbReference>
<dbReference type="Proteomes" id="UP000236291">
    <property type="component" value="Unassembled WGS sequence"/>
</dbReference>
<feature type="compositionally biased region" description="Basic and acidic residues" evidence="2">
    <location>
        <begin position="125"/>
        <end position="137"/>
    </location>
</feature>
<reference evidence="3 4" key="1">
    <citation type="journal article" date="2014" name="Am. J. Bot.">
        <title>Genome assembly and annotation for red clover (Trifolium pratense; Fabaceae).</title>
        <authorList>
            <person name="Istvanek J."/>
            <person name="Jaros M."/>
            <person name="Krenek A."/>
            <person name="Repkova J."/>
        </authorList>
    </citation>
    <scope>NUCLEOTIDE SEQUENCE [LARGE SCALE GENOMIC DNA]</scope>
    <source>
        <strain evidence="4">cv. Tatra</strain>
        <tissue evidence="3">Young leaves</tissue>
    </source>
</reference>
<protein>
    <submittedName>
        <fullName evidence="3">Uncharacterized protein</fullName>
    </submittedName>
</protein>
<organism evidence="3 4">
    <name type="scientific">Trifolium pratense</name>
    <name type="common">Red clover</name>
    <dbReference type="NCBI Taxonomy" id="57577"/>
    <lineage>
        <taxon>Eukaryota</taxon>
        <taxon>Viridiplantae</taxon>
        <taxon>Streptophyta</taxon>
        <taxon>Embryophyta</taxon>
        <taxon>Tracheophyta</taxon>
        <taxon>Spermatophyta</taxon>
        <taxon>Magnoliopsida</taxon>
        <taxon>eudicotyledons</taxon>
        <taxon>Gunneridae</taxon>
        <taxon>Pentapetalae</taxon>
        <taxon>rosids</taxon>
        <taxon>fabids</taxon>
        <taxon>Fabales</taxon>
        <taxon>Fabaceae</taxon>
        <taxon>Papilionoideae</taxon>
        <taxon>50 kb inversion clade</taxon>
        <taxon>NPAAA clade</taxon>
        <taxon>Hologalegina</taxon>
        <taxon>IRL clade</taxon>
        <taxon>Trifolieae</taxon>
        <taxon>Trifolium</taxon>
    </lineage>
</organism>
<feature type="region of interest" description="Disordered" evidence="2">
    <location>
        <begin position="105"/>
        <end position="137"/>
    </location>
</feature>
<comment type="caution">
    <text evidence="3">The sequence shown here is derived from an EMBL/GenBank/DDBJ whole genome shotgun (WGS) entry which is preliminary data.</text>
</comment>
<dbReference type="ExpressionAtlas" id="A0A2K3M931">
    <property type="expression patterns" value="baseline"/>
</dbReference>
<feature type="non-terminal residue" evidence="3">
    <location>
        <position position="1"/>
    </location>
</feature>
<dbReference type="AlphaFoldDB" id="A0A2K3M931"/>
<evidence type="ECO:0000256" key="1">
    <source>
        <dbReference type="SAM" id="Coils"/>
    </source>
</evidence>
<name>A0A2K3M931_TRIPR</name>
<sequence length="175" mass="19599">EEEDNGSTSREEQEEALVALIEHRTCEVNNLRKRLAYYKNQLDEAEKRLKDTELKLARLRAVKTEPRSNSPIIDRNERSYKSNKPALVIPVVTPKVSRPPAAAARASCSETVTPPVSSTSVSAGKSDKARREQQNVEVKDKGIKRKFVGRFTACRVTCCSVDFVCYWLIAATSSQ</sequence>
<dbReference type="STRING" id="57577.A0A2K3M931"/>
<feature type="compositionally biased region" description="Low complexity" evidence="2">
    <location>
        <begin position="105"/>
        <end position="122"/>
    </location>
</feature>
<reference evidence="3 4" key="2">
    <citation type="journal article" date="2017" name="Front. Plant Sci.">
        <title>Gene Classification and Mining of Molecular Markers Useful in Red Clover (Trifolium pratense) Breeding.</title>
        <authorList>
            <person name="Istvanek J."/>
            <person name="Dluhosova J."/>
            <person name="Dluhos P."/>
            <person name="Patkova L."/>
            <person name="Nedelnik J."/>
            <person name="Repkova J."/>
        </authorList>
    </citation>
    <scope>NUCLEOTIDE SEQUENCE [LARGE SCALE GENOMIC DNA]</scope>
    <source>
        <strain evidence="4">cv. Tatra</strain>
        <tissue evidence="3">Young leaves</tissue>
    </source>
</reference>
<gene>
    <name evidence="3" type="ORF">L195_g043375</name>
</gene>
<feature type="non-terminal residue" evidence="3">
    <location>
        <position position="175"/>
    </location>
</feature>
<evidence type="ECO:0000313" key="4">
    <source>
        <dbReference type="Proteomes" id="UP000236291"/>
    </source>
</evidence>
<dbReference type="PANTHER" id="PTHR47232">
    <property type="entry name" value="TRANSDUCIN FAMILY PROTEIN / WD-40 REPEAT FAMILY PROTEIN"/>
    <property type="match status" value="1"/>
</dbReference>
<evidence type="ECO:0000313" key="3">
    <source>
        <dbReference type="EMBL" id="PNX87288.1"/>
    </source>
</evidence>
<keyword evidence="1" id="KW-0175">Coiled coil</keyword>